<dbReference type="SUPFAM" id="SSF55166">
    <property type="entry name" value="Hedgehog/DD-peptidase"/>
    <property type="match status" value="1"/>
</dbReference>
<proteinExistence type="predicted"/>
<reference evidence="1" key="1">
    <citation type="journal article" date="2015" name="Nature">
        <title>Complex archaea that bridge the gap between prokaryotes and eukaryotes.</title>
        <authorList>
            <person name="Spang A."/>
            <person name="Saw J.H."/>
            <person name="Jorgensen S.L."/>
            <person name="Zaremba-Niedzwiedzka K."/>
            <person name="Martijn J."/>
            <person name="Lind A.E."/>
            <person name="van Eijk R."/>
            <person name="Schleper C."/>
            <person name="Guy L."/>
            <person name="Ettema T.J."/>
        </authorList>
    </citation>
    <scope>NUCLEOTIDE SEQUENCE</scope>
</reference>
<evidence type="ECO:0008006" key="2">
    <source>
        <dbReference type="Google" id="ProtNLM"/>
    </source>
</evidence>
<gene>
    <name evidence="1" type="ORF">LCGC14_0467080</name>
</gene>
<protein>
    <recommendedName>
        <fullName evidence="2">Peptidase M15C domain-containing protein</fullName>
    </recommendedName>
</protein>
<accession>A0A0F9SDA8</accession>
<dbReference type="Gene3D" id="3.30.1380.10">
    <property type="match status" value="1"/>
</dbReference>
<comment type="caution">
    <text evidence="1">The sequence shown here is derived from an EMBL/GenBank/DDBJ whole genome shotgun (WGS) entry which is preliminary data.</text>
</comment>
<dbReference type="InterPro" id="IPR009045">
    <property type="entry name" value="Zn_M74/Hedgehog-like"/>
</dbReference>
<evidence type="ECO:0000313" key="1">
    <source>
        <dbReference type="EMBL" id="KKN66840.1"/>
    </source>
</evidence>
<name>A0A0F9SDA8_9ZZZZ</name>
<organism evidence="1">
    <name type="scientific">marine sediment metagenome</name>
    <dbReference type="NCBI Taxonomy" id="412755"/>
    <lineage>
        <taxon>unclassified sequences</taxon>
        <taxon>metagenomes</taxon>
        <taxon>ecological metagenomes</taxon>
    </lineage>
</organism>
<dbReference type="AlphaFoldDB" id="A0A0F9SDA8"/>
<sequence>MPRYGETSESRLESVRSKGIKAVFRQVVRFFDNTIPKHGGLRDIDEQIKLFNEGKSKTLESYHLDGNALDALPYPVRWPRELHPDENGMVHLETAKAYAKDLGRFYYFGGYVLGTADCMGVHLDWGGDWDGDRDVHDQDFDDLGHFQERKR</sequence>
<dbReference type="EMBL" id="LAZR01000488">
    <property type="protein sequence ID" value="KKN66840.1"/>
    <property type="molecule type" value="Genomic_DNA"/>
</dbReference>